<evidence type="ECO:0000313" key="2">
    <source>
        <dbReference type="Proteomes" id="UP000001542"/>
    </source>
</evidence>
<dbReference type="SMR" id="A2DPQ4"/>
<keyword evidence="2" id="KW-1185">Reference proteome</keyword>
<dbReference type="OrthoDB" id="10454444at2759"/>
<reference evidence="1" key="2">
    <citation type="journal article" date="2007" name="Science">
        <title>Draft genome sequence of the sexually transmitted pathogen Trichomonas vaginalis.</title>
        <authorList>
            <person name="Carlton J.M."/>
            <person name="Hirt R.P."/>
            <person name="Silva J.C."/>
            <person name="Delcher A.L."/>
            <person name="Schatz M."/>
            <person name="Zhao Q."/>
            <person name="Wortman J.R."/>
            <person name="Bidwell S.L."/>
            <person name="Alsmark U.C.M."/>
            <person name="Besteiro S."/>
            <person name="Sicheritz-Ponten T."/>
            <person name="Noel C.J."/>
            <person name="Dacks J.B."/>
            <person name="Foster P.G."/>
            <person name="Simillion C."/>
            <person name="Van de Peer Y."/>
            <person name="Miranda-Saavedra D."/>
            <person name="Barton G.J."/>
            <person name="Westrop G.D."/>
            <person name="Mueller S."/>
            <person name="Dessi D."/>
            <person name="Fiori P.L."/>
            <person name="Ren Q."/>
            <person name="Paulsen I."/>
            <person name="Zhang H."/>
            <person name="Bastida-Corcuera F.D."/>
            <person name="Simoes-Barbosa A."/>
            <person name="Brown M.T."/>
            <person name="Hayes R.D."/>
            <person name="Mukherjee M."/>
            <person name="Okumura C.Y."/>
            <person name="Schneider R."/>
            <person name="Smith A.J."/>
            <person name="Vanacova S."/>
            <person name="Villalvazo M."/>
            <person name="Haas B.J."/>
            <person name="Pertea M."/>
            <person name="Feldblyum T.V."/>
            <person name="Utterback T.R."/>
            <person name="Shu C.L."/>
            <person name="Osoegawa K."/>
            <person name="de Jong P.J."/>
            <person name="Hrdy I."/>
            <person name="Horvathova L."/>
            <person name="Zubacova Z."/>
            <person name="Dolezal P."/>
            <person name="Malik S.B."/>
            <person name="Logsdon J.M. Jr."/>
            <person name="Henze K."/>
            <person name="Gupta A."/>
            <person name="Wang C.C."/>
            <person name="Dunne R.L."/>
            <person name="Upcroft J.A."/>
            <person name="Upcroft P."/>
            <person name="White O."/>
            <person name="Salzberg S.L."/>
            <person name="Tang P."/>
            <person name="Chiu C.-H."/>
            <person name="Lee Y.-S."/>
            <person name="Embley T.M."/>
            <person name="Coombs G.H."/>
            <person name="Mottram J.C."/>
            <person name="Tachezy J."/>
            <person name="Fraser-Liggett C.M."/>
            <person name="Johnson P.J."/>
        </authorList>
    </citation>
    <scope>NUCLEOTIDE SEQUENCE [LARGE SCALE GENOMIC DNA]</scope>
    <source>
        <strain evidence="1">G3</strain>
    </source>
</reference>
<dbReference type="VEuPathDB" id="TrichDB:TVAG_235360"/>
<protein>
    <submittedName>
        <fullName evidence="1">Uncharacterized protein</fullName>
    </submittedName>
</protein>
<dbReference type="RefSeq" id="XP_001329789.1">
    <property type="nucleotide sequence ID" value="XM_001329754.1"/>
</dbReference>
<dbReference type="VEuPathDB" id="TrichDB:TVAGG3_0934720"/>
<gene>
    <name evidence="1" type="ORF">TVAG_235360</name>
</gene>
<accession>A2DPQ4</accession>
<proteinExistence type="predicted"/>
<dbReference type="EMBL" id="DS113228">
    <property type="protein sequence ID" value="EAY17654.1"/>
    <property type="molecule type" value="Genomic_DNA"/>
</dbReference>
<dbReference type="Proteomes" id="UP000001542">
    <property type="component" value="Unassembled WGS sequence"/>
</dbReference>
<dbReference type="InParanoid" id="A2DPQ4"/>
<dbReference type="KEGG" id="tva:4775672"/>
<evidence type="ECO:0000313" key="1">
    <source>
        <dbReference type="EMBL" id="EAY17654.1"/>
    </source>
</evidence>
<organism evidence="1 2">
    <name type="scientific">Trichomonas vaginalis (strain ATCC PRA-98 / G3)</name>
    <dbReference type="NCBI Taxonomy" id="412133"/>
    <lineage>
        <taxon>Eukaryota</taxon>
        <taxon>Metamonada</taxon>
        <taxon>Parabasalia</taxon>
        <taxon>Trichomonadida</taxon>
        <taxon>Trichomonadidae</taxon>
        <taxon>Trichomonas</taxon>
    </lineage>
</organism>
<sequence length="243" mass="28800">MTRNQRNKALKDFNLVDEMPFCAEENDMEKITSYLDNVAIKRVDKNLLDNKKRRIQSKRRIERLEIDDVVVKALMRLTNAVTDCFTYERQANTAKQQATQRKVVKTVREQKANQLARQRLHEEMQRRTMLRQNMINRSVQERIKEEAVSAIKAKEEDALAQRQKANKKVLLIAEDNFERDMRDEADQIEEIQRKRRIQKHAQVDFQRKSQRDQLVAALYKLRSGMDQLDSQADKMVHHPAVIQ</sequence>
<name>A2DPQ4_TRIV3</name>
<reference evidence="1" key="1">
    <citation type="submission" date="2006-10" db="EMBL/GenBank/DDBJ databases">
        <authorList>
            <person name="Amadeo P."/>
            <person name="Zhao Q."/>
            <person name="Wortman J."/>
            <person name="Fraser-Liggett C."/>
            <person name="Carlton J."/>
        </authorList>
    </citation>
    <scope>NUCLEOTIDE SEQUENCE</scope>
    <source>
        <strain evidence="1">G3</strain>
    </source>
</reference>
<dbReference type="AlphaFoldDB" id="A2DPQ4"/>